<evidence type="ECO:0000313" key="8">
    <source>
        <dbReference type="EMBL" id="OMJ15287.1"/>
    </source>
</evidence>
<dbReference type="EMBL" id="LSSN01003164">
    <property type="protein sequence ID" value="OMJ14198.1"/>
    <property type="molecule type" value="Genomic_DNA"/>
</dbReference>
<organism evidence="7 9">
    <name type="scientific">Smittium culicis</name>
    <dbReference type="NCBI Taxonomy" id="133412"/>
    <lineage>
        <taxon>Eukaryota</taxon>
        <taxon>Fungi</taxon>
        <taxon>Fungi incertae sedis</taxon>
        <taxon>Zoopagomycota</taxon>
        <taxon>Kickxellomycotina</taxon>
        <taxon>Harpellomycetes</taxon>
        <taxon>Harpellales</taxon>
        <taxon>Legeriomycetaceae</taxon>
        <taxon>Smittium</taxon>
    </lineage>
</organism>
<comment type="cofactor">
    <cofactor evidence="1">
        <name>[4Fe-4S] cluster</name>
        <dbReference type="ChEBI" id="CHEBI:49883"/>
    </cofactor>
</comment>
<dbReference type="PANTHER" id="PTHR10762">
    <property type="entry name" value="DIPHTHAMIDE BIOSYNTHESIS PROTEIN"/>
    <property type="match status" value="1"/>
</dbReference>
<evidence type="ECO:0000256" key="5">
    <source>
        <dbReference type="ARBA" id="ARBA00023004"/>
    </source>
</evidence>
<dbReference type="STRING" id="133412.A0A1R1XHX3"/>
<dbReference type="Proteomes" id="UP000187283">
    <property type="component" value="Unassembled WGS sequence"/>
</dbReference>
<evidence type="ECO:0000313" key="7">
    <source>
        <dbReference type="EMBL" id="OMJ14198.1"/>
    </source>
</evidence>
<dbReference type="AlphaFoldDB" id="A0A1R1XHX3"/>
<keyword evidence="4" id="KW-0479">Metal-binding</keyword>
<dbReference type="OrthoDB" id="449241at2759"/>
<dbReference type="Pfam" id="PF01866">
    <property type="entry name" value="Diphthamide_syn"/>
    <property type="match status" value="1"/>
</dbReference>
<reference evidence="7 9" key="1">
    <citation type="submission" date="2017-01" db="EMBL/GenBank/DDBJ databases">
        <authorList>
            <person name="Mah S.A."/>
            <person name="Swanson W.J."/>
            <person name="Moy G.W."/>
            <person name="Vacquier V.D."/>
        </authorList>
    </citation>
    <scope>NUCLEOTIDE SEQUENCE [LARGE SCALE GENOMIC DNA]</scope>
    <source>
        <strain evidence="7 9">GSMNP</strain>
    </source>
</reference>
<name>A0A1R1XHX3_9FUNG</name>
<evidence type="ECO:0000256" key="3">
    <source>
        <dbReference type="ARBA" id="ARBA00006179"/>
    </source>
</evidence>
<dbReference type="GO" id="GO:0017183">
    <property type="term" value="P:protein histidyl modification to diphthamide"/>
    <property type="evidence" value="ECO:0007669"/>
    <property type="project" value="InterPro"/>
</dbReference>
<comment type="pathway">
    <text evidence="2">Protein modification; peptidyl-diphthamide biosynthesis.</text>
</comment>
<proteinExistence type="inferred from homology"/>
<dbReference type="FunFam" id="3.40.50.11860:FF:000001">
    <property type="entry name" value="2-(3-amino-3-carboxypropyl)histidine synthase subunit 2"/>
    <property type="match status" value="1"/>
</dbReference>
<dbReference type="EMBL" id="LSSN01002721">
    <property type="protein sequence ID" value="OMJ15287.1"/>
    <property type="molecule type" value="Genomic_DNA"/>
</dbReference>
<dbReference type="GO" id="GO:0090560">
    <property type="term" value="F:2-(3-amino-3-carboxypropyl)histidine synthase activity"/>
    <property type="evidence" value="ECO:0007669"/>
    <property type="project" value="InterPro"/>
</dbReference>
<keyword evidence="5" id="KW-0408">Iron</keyword>
<evidence type="ECO:0000256" key="4">
    <source>
        <dbReference type="ARBA" id="ARBA00022723"/>
    </source>
</evidence>
<accession>A0A1R1XHX3</accession>
<dbReference type="Gene3D" id="3.40.50.11860">
    <property type="entry name" value="Diphthamide synthesis DPH1/DPH2 domain 3"/>
    <property type="match status" value="1"/>
</dbReference>
<dbReference type="NCBIfam" id="TIGR00322">
    <property type="entry name" value="diphth2_R"/>
    <property type="match status" value="1"/>
</dbReference>
<dbReference type="InterPro" id="IPR042265">
    <property type="entry name" value="DPH1/DPH2_3"/>
</dbReference>
<keyword evidence="6" id="KW-0411">Iron-sulfur</keyword>
<keyword evidence="9" id="KW-1185">Reference proteome</keyword>
<evidence type="ECO:0000256" key="1">
    <source>
        <dbReference type="ARBA" id="ARBA00001966"/>
    </source>
</evidence>
<evidence type="ECO:0000313" key="9">
    <source>
        <dbReference type="Proteomes" id="UP000187283"/>
    </source>
</evidence>
<gene>
    <name evidence="8" type="ORF">AYI70_g7370</name>
    <name evidence="7" type="ORF">AYI70_g8029</name>
</gene>
<dbReference type="SFLD" id="SFLDS00032">
    <property type="entry name" value="Radical_SAM_3-amino-3-carboxyp"/>
    <property type="match status" value="1"/>
</dbReference>
<sequence length="222" mass="25288">MKVIENLKSVLRKHRIKFYTILAGKINPAKMANFMEVEVFVTVACPENSIIDSKEFYQPVVTPLEMLLALQHDSNVYSGYSTEFNNFLTKSNREIESQGIQITFFFLFDTLEFLSSFSKIYFYFLETDQESDIPHYSLVTGKLVSNIKLETYENIDDGHDSSNMQVSVKDANNKVALKMGSSSFIHMSNRSFQGLHIDVEDKKPSVLTDGRSGIAKGYTNEK</sequence>
<dbReference type="GO" id="GO:0046872">
    <property type="term" value="F:metal ion binding"/>
    <property type="evidence" value="ECO:0007669"/>
    <property type="project" value="UniProtKB-KW"/>
</dbReference>
<protein>
    <submittedName>
        <fullName evidence="7">Diphthamide biosynthesis protein 2</fullName>
    </submittedName>
</protein>
<comment type="similarity">
    <text evidence="3">Belongs to the DPH1/DPH2 family. DPH2 subfamily.</text>
</comment>
<evidence type="ECO:0000256" key="6">
    <source>
        <dbReference type="ARBA" id="ARBA00023014"/>
    </source>
</evidence>
<dbReference type="InterPro" id="IPR016435">
    <property type="entry name" value="DPH1/DPH2"/>
</dbReference>
<comment type="caution">
    <text evidence="7">The sequence shown here is derived from an EMBL/GenBank/DDBJ whole genome shotgun (WGS) entry which is preliminary data.</text>
</comment>
<dbReference type="PANTHER" id="PTHR10762:SF2">
    <property type="entry name" value="2-(3-AMINO-3-CARBOXYPROPYL)HISTIDINE SYNTHASE SUBUNIT 2"/>
    <property type="match status" value="1"/>
</dbReference>
<dbReference type="GO" id="GO:0051536">
    <property type="term" value="F:iron-sulfur cluster binding"/>
    <property type="evidence" value="ECO:0007669"/>
    <property type="project" value="UniProtKB-KW"/>
</dbReference>
<evidence type="ECO:0000256" key="2">
    <source>
        <dbReference type="ARBA" id="ARBA00005156"/>
    </source>
</evidence>